<organism evidence="8 9">
    <name type="scientific">Tateyamaria omphalii</name>
    <dbReference type="NCBI Taxonomy" id="299262"/>
    <lineage>
        <taxon>Bacteria</taxon>
        <taxon>Pseudomonadati</taxon>
        <taxon>Pseudomonadota</taxon>
        <taxon>Alphaproteobacteria</taxon>
        <taxon>Rhodobacterales</taxon>
        <taxon>Roseobacteraceae</taxon>
        <taxon>Tateyamaria</taxon>
    </lineage>
</organism>
<evidence type="ECO:0000313" key="8">
    <source>
        <dbReference type="EMBL" id="APX13318.1"/>
    </source>
</evidence>
<dbReference type="InterPro" id="IPR051802">
    <property type="entry name" value="YfhM-like"/>
</dbReference>
<dbReference type="EMBL" id="CP019312">
    <property type="protein sequence ID" value="APX13318.1"/>
    <property type="molecule type" value="Genomic_DNA"/>
</dbReference>
<dbReference type="InterPro" id="IPR011625">
    <property type="entry name" value="A2M_N_BRD"/>
</dbReference>
<keyword evidence="3" id="KW-0677">Repeat</keyword>
<dbReference type="InterPro" id="IPR000177">
    <property type="entry name" value="Apple"/>
</dbReference>
<dbReference type="OrthoDB" id="9767116at2"/>
<dbReference type="Gene3D" id="2.60.40.1930">
    <property type="match status" value="1"/>
</dbReference>
<sequence length="1795" mass="190464">MRHMIVALCAVLWAVAAWGQGAVPDHRYVVTRDVDFFGADRTALFDTTFAACVRACSADDACVAFTFNDRSNACFPKSEITDRQPYVGARSATRVPLAATLRAAAQRRADALDLPEADVVAARELAADIGLRFALAGESVDAVLAASQRALDRGDRAAALRWVGSAVALTDAPDLWVRYADIAMNLGENASTSERRRALQEAVPAALNGYLRADTAGGQVSALQTLAQALERNNRGRDMIDALRLARSIQPRDDIDRALDAAIGKYGFRIVEHQIDNDSAAPRICATFSEPLVQAGTDYEPFVRTATPGLVVAANGRDLCIDGVAHGARYTVTFRSGLPAESGEVLAKDITLGLYVRDRAPVVRFPGRGYVLPRGAAPSIPIETVNVNAVELVLSRVSDRNLVQSMRRDVFARPLSQWQMAEFTGDIAEEIWRGTGEVQNELNTEMRTRLPLEEALADQPPGVYVLSAREPGRDPFDVAAATQWFVLSDLGLSTWQGNDGLTASVRALSDAGAVEGATVHLISQANSVLGSTRTDAEGFAQFDAGLTRGRGSARPAMIQVETADDFVFLPLTDAAFDLSDRGVEGRPPAPPIDLFVTTDRGAYRPGATIHLTALARDAQAQAITGLPLTVILSRPDGVEYSRTVSAQGQSGGHVLALPLGQTVPRGTWRIEVKGDMDAPALATRTVLVEDFIPDRIDVTLSAGDQPLTLRGPAMVDVDAQYLFGAPGANLAVEGDVQVQRRSGIADYPGYQFGRHDAAFSAQRRYVQGGRTDANGQFRLPLPWPEVVAEDVLLEAVATVRVSDSGGRPVERSLTRPIAAQGPVIGIKPVFDDVLPEGATAEFEAIAVGASSDIPVTWTVNRIETRYQWYQLYGNWNWEPITRRIRVGQGTATLGADPISISSPTEWGDYELVIESTEGPYTASSVSFAAGWYGASDSSDTPDRLDLSLDAERYAVGDTAQLRITPPYDGVALISVLSGHVISRRAVTVTAGETVIPLQVTEEWGTGAYVTASVLRGSLASGPEPARVLGLAHAAIDPADKALSVSIDAPTETDGQPGMTEVAVRVDGLNGAAGHVTLAAVDVGILNLTGFEPPHPQDHYFGQRRLGVDLRDVYGRLIDGQSGALGAVRSGGDAGNAMQRQGPPPTEAVMAAFSGPVAVDENGLAQVTIPRPAFNGTIRLMAVAWSDQGVGQATADLVARDPVVISAALPRFLAPGDQSRLQLEFVHAAGASGDMDLSVTATGLALGDAPEIITLGDNGTLRVALPLTAEQVGDHKIDVALTTPDGSVLRKSLTLGVRSNDPLIATTRRLSLAAGAALTFDDNIFADLRPGSARATLAAGPLARFDMPGLLRQLDRYPYGCTEQITSAALPLLYIPQTAQAAGLADIDTRIGSAIARVLTRQASNGAFGLWRAQSGDFWLDAYVTDFLLRAQEQGHDVPERALRLALDNLRNRINYAPDFEYGGQDIAYALMVLARAGSASIGDLRYYADTKAEALSTPLARAQLGAALASYGEQTRADRLFGLAEVLAIRSGREASTLRADYGTPLRDAAGLLHLAVEAGSTSVDQSRLAGSITANSGSYSTQEAAQVLMAAQALRSGAGASVLSVDGTPTSGPVVQSRASGDAVSTIRNISDSAQNVTLTTYGVPIAAPEAGGYGYSIARAAYNLEGVPVQGPWQIGERRVIVLTVTPFEEVGARLMVDDPLPAGIEIDNPNLIRSGDVAGLEWLNTANTEHAEFRSDRFLAAVNHTGSSAFRLAYIARAVSPGDFHHPAALVEDMYRAEYRAVTETGRTVVTE</sequence>
<feature type="chain" id="PRO_5010184384" evidence="5">
    <location>
        <begin position="20"/>
        <end position="1795"/>
    </location>
</feature>
<dbReference type="CDD" id="cd01100">
    <property type="entry name" value="APPLE_Factor_XI_like"/>
    <property type="match status" value="1"/>
</dbReference>
<dbReference type="InterPro" id="IPR026284">
    <property type="entry name" value="A2MG_proteobact"/>
</dbReference>
<dbReference type="InterPro" id="IPR008930">
    <property type="entry name" value="Terpenoid_cyclase/PrenylTrfase"/>
</dbReference>
<dbReference type="SUPFAM" id="SSF48239">
    <property type="entry name" value="Terpenoid cyclases/Protein prenyltransferases"/>
    <property type="match status" value="1"/>
</dbReference>
<dbReference type="KEGG" id="tom:BWR18_17750"/>
<dbReference type="SMART" id="SM01359">
    <property type="entry name" value="A2M_N_2"/>
    <property type="match status" value="1"/>
</dbReference>
<dbReference type="Gene3D" id="1.50.10.20">
    <property type="match status" value="1"/>
</dbReference>
<evidence type="ECO:0000256" key="3">
    <source>
        <dbReference type="ARBA" id="ARBA00022737"/>
    </source>
</evidence>
<keyword evidence="4" id="KW-1015">Disulfide bond</keyword>
<evidence type="ECO:0000256" key="2">
    <source>
        <dbReference type="ARBA" id="ARBA00022729"/>
    </source>
</evidence>
<dbReference type="Pfam" id="PF17962">
    <property type="entry name" value="bMG6"/>
    <property type="match status" value="1"/>
</dbReference>
<protein>
    <submittedName>
        <fullName evidence="8">PAN domain-containing protein</fullName>
    </submittedName>
</protein>
<dbReference type="GO" id="GO:0005615">
    <property type="term" value="C:extracellular space"/>
    <property type="evidence" value="ECO:0007669"/>
    <property type="project" value="InterPro"/>
</dbReference>
<dbReference type="CDD" id="cd02891">
    <property type="entry name" value="A2M_like"/>
    <property type="match status" value="1"/>
</dbReference>
<dbReference type="InterPro" id="IPR041246">
    <property type="entry name" value="Bact_MG10"/>
</dbReference>
<dbReference type="InterPro" id="IPR041462">
    <property type="entry name" value="Bact_A2M_MG6"/>
</dbReference>
<dbReference type="PIRSF" id="PIRSF038980">
    <property type="entry name" value="A2M_bac"/>
    <property type="match status" value="1"/>
</dbReference>
<dbReference type="PANTHER" id="PTHR40094">
    <property type="entry name" value="ALPHA-2-MACROGLOBULIN HOMOLOG"/>
    <property type="match status" value="1"/>
</dbReference>
<keyword evidence="2 5" id="KW-0732">Signal</keyword>
<feature type="signal peptide" evidence="5">
    <location>
        <begin position="1"/>
        <end position="19"/>
    </location>
</feature>
<dbReference type="InterPro" id="IPR003609">
    <property type="entry name" value="Pan_app"/>
</dbReference>
<dbReference type="Pfam" id="PF17973">
    <property type="entry name" value="bMG10"/>
    <property type="match status" value="1"/>
</dbReference>
<evidence type="ECO:0000259" key="6">
    <source>
        <dbReference type="SMART" id="SM01359"/>
    </source>
</evidence>
<feature type="domain" description="Alpha-2-macroglobulin" evidence="7">
    <location>
        <begin position="1150"/>
        <end position="1238"/>
    </location>
</feature>
<dbReference type="GO" id="GO:0004866">
    <property type="term" value="F:endopeptidase inhibitor activity"/>
    <property type="evidence" value="ECO:0007669"/>
    <property type="project" value="InterPro"/>
</dbReference>
<dbReference type="Gene3D" id="3.50.4.10">
    <property type="entry name" value="Hepatocyte Growth Factor"/>
    <property type="match status" value="1"/>
</dbReference>
<comment type="similarity">
    <text evidence="1">Belongs to the protease inhibitor I39 (alpha-2-macroglobulin) family. Bacterial alpha-2-macroglobulin subfamily.</text>
</comment>
<dbReference type="SMART" id="SM01419">
    <property type="entry name" value="Thiol-ester_cl"/>
    <property type="match status" value="1"/>
</dbReference>
<dbReference type="Pfam" id="PF00207">
    <property type="entry name" value="A2M"/>
    <property type="match status" value="1"/>
</dbReference>
<dbReference type="Pfam" id="PF00024">
    <property type="entry name" value="PAN_1"/>
    <property type="match status" value="1"/>
</dbReference>
<dbReference type="Pfam" id="PF07678">
    <property type="entry name" value="TED_complement"/>
    <property type="match status" value="1"/>
</dbReference>
<dbReference type="InterPro" id="IPR047565">
    <property type="entry name" value="Alpha-macroglob_thiol-ester_cl"/>
</dbReference>
<feature type="domain" description="Alpha-2-macroglobulin bait region" evidence="6">
    <location>
        <begin position="944"/>
        <end position="1087"/>
    </location>
</feature>
<evidence type="ECO:0000256" key="5">
    <source>
        <dbReference type="SAM" id="SignalP"/>
    </source>
</evidence>
<dbReference type="InterPro" id="IPR002890">
    <property type="entry name" value="MG2"/>
</dbReference>
<evidence type="ECO:0000256" key="4">
    <source>
        <dbReference type="ARBA" id="ARBA00023157"/>
    </source>
</evidence>
<dbReference type="InterPro" id="IPR049120">
    <property type="entry name" value="A2M_bMG2"/>
</dbReference>
<dbReference type="Pfam" id="PF07703">
    <property type="entry name" value="A2M_BRD"/>
    <property type="match status" value="1"/>
</dbReference>
<dbReference type="SMART" id="SM01360">
    <property type="entry name" value="A2M"/>
    <property type="match status" value="1"/>
</dbReference>
<evidence type="ECO:0000259" key="7">
    <source>
        <dbReference type="SMART" id="SM01360"/>
    </source>
</evidence>
<dbReference type="InterPro" id="IPR041203">
    <property type="entry name" value="Bact_A2M_MG5"/>
</dbReference>
<evidence type="ECO:0000256" key="1">
    <source>
        <dbReference type="ARBA" id="ARBA00010556"/>
    </source>
</evidence>
<dbReference type="Proteomes" id="UP000186336">
    <property type="component" value="Chromosome"/>
</dbReference>
<dbReference type="RefSeq" id="WP_076629752.1">
    <property type="nucleotide sequence ID" value="NZ_CP019312.1"/>
</dbReference>
<proteinExistence type="inferred from homology"/>
<dbReference type="InterPro" id="IPR001599">
    <property type="entry name" value="Macroglobln_a2"/>
</dbReference>
<dbReference type="Pfam" id="PF01835">
    <property type="entry name" value="MG2"/>
    <property type="match status" value="1"/>
</dbReference>
<evidence type="ECO:0000313" key="9">
    <source>
        <dbReference type="Proteomes" id="UP000186336"/>
    </source>
</evidence>
<dbReference type="Pfam" id="PF11974">
    <property type="entry name" value="bMG3"/>
    <property type="match status" value="1"/>
</dbReference>
<dbReference type="InterPro" id="IPR011626">
    <property type="entry name" value="Alpha-macroglobulin_TED"/>
</dbReference>
<dbReference type="GO" id="GO:0006508">
    <property type="term" value="P:proteolysis"/>
    <property type="evidence" value="ECO:0007669"/>
    <property type="project" value="InterPro"/>
</dbReference>
<keyword evidence="9" id="KW-1185">Reference proteome</keyword>
<name>A0A1P8MZ84_9RHOB</name>
<dbReference type="Pfam" id="PF17972">
    <property type="entry name" value="bMG5"/>
    <property type="match status" value="1"/>
</dbReference>
<dbReference type="Pfam" id="PF21142">
    <property type="entry name" value="A2M_bMG2"/>
    <property type="match status" value="1"/>
</dbReference>
<gene>
    <name evidence="8" type="ORF">BWR18_17750</name>
</gene>
<dbReference type="PANTHER" id="PTHR40094:SF1">
    <property type="entry name" value="UBIQUITIN DOMAIN-CONTAINING PROTEIN"/>
    <property type="match status" value="1"/>
</dbReference>
<dbReference type="InterPro" id="IPR021868">
    <property type="entry name" value="Alpha_2_Macroglob_MG3"/>
</dbReference>
<dbReference type="STRING" id="299262.BWR18_17750"/>
<reference evidence="8 9" key="1">
    <citation type="submission" date="2017-01" db="EMBL/GenBank/DDBJ databases">
        <title>Complete genome of Tateyamaria omphalii DOK1-4 isolated from seawater in Dokdo.</title>
        <authorList>
            <person name="Kim J.H."/>
            <person name="Chi W.-J."/>
        </authorList>
    </citation>
    <scope>NUCLEOTIDE SEQUENCE [LARGE SCALE GENOMIC DNA]</scope>
    <source>
        <strain evidence="8 9">DOK1-4</strain>
    </source>
</reference>
<accession>A0A1P8MZ84</accession>